<protein>
    <submittedName>
        <fullName evidence="1">Uncharacterized protein</fullName>
    </submittedName>
</protein>
<dbReference type="Proteomes" id="UP001172680">
    <property type="component" value="Unassembled WGS sequence"/>
</dbReference>
<gene>
    <name evidence="1" type="ORF">H2199_004600</name>
</gene>
<accession>A0ACC2Z5X4</accession>
<organism evidence="1 2">
    <name type="scientific">Coniosporium tulheliwenetii</name>
    <dbReference type="NCBI Taxonomy" id="3383036"/>
    <lineage>
        <taxon>Eukaryota</taxon>
        <taxon>Fungi</taxon>
        <taxon>Dikarya</taxon>
        <taxon>Ascomycota</taxon>
        <taxon>Pezizomycotina</taxon>
        <taxon>Dothideomycetes</taxon>
        <taxon>Dothideomycetes incertae sedis</taxon>
        <taxon>Coniosporium</taxon>
    </lineage>
</organism>
<reference evidence="1" key="1">
    <citation type="submission" date="2022-10" db="EMBL/GenBank/DDBJ databases">
        <title>Culturing micro-colonial fungi from biological soil crusts in the Mojave desert and describing Neophaeococcomyces mojavensis, and introducing the new genera and species Taxawa tesnikishii.</title>
        <authorList>
            <person name="Kurbessoian T."/>
            <person name="Stajich J.E."/>
        </authorList>
    </citation>
    <scope>NUCLEOTIDE SEQUENCE</scope>
    <source>
        <strain evidence="1">JES_115</strain>
    </source>
</reference>
<name>A0ACC2Z5X4_9PEZI</name>
<proteinExistence type="predicted"/>
<evidence type="ECO:0000313" key="2">
    <source>
        <dbReference type="Proteomes" id="UP001172680"/>
    </source>
</evidence>
<keyword evidence="2" id="KW-1185">Reference proteome</keyword>
<evidence type="ECO:0000313" key="1">
    <source>
        <dbReference type="EMBL" id="KAJ9643077.1"/>
    </source>
</evidence>
<dbReference type="EMBL" id="JAPDRP010000012">
    <property type="protein sequence ID" value="KAJ9643077.1"/>
    <property type="molecule type" value="Genomic_DNA"/>
</dbReference>
<sequence length="289" mass="32734">MFLNWTWYYSSLTLRAQDTDAHYPVHFTSPMEDITEEPADESAITDSETKPSDSSVYEDARSKRSAHDEHAQEAAEELRRNELTALTLCFLGPLLGAYLLHTIRGQLSRPSEGLVSNFNLTIFILAAELRPFSHLINLQYDRVAHLQHVLDNRLSTLESRISDLSTPTTAAPTLTDQQLSKLSRLSSDLDSLTRAIRTYEKRDRARTLQIDGRFRDLEARLEDALACRRRGPHVPLGVMWGVTVLPLRAAVEVLGRIRLWVFGGTKVVRRKKENGGVNGAKMVARKERR</sequence>
<comment type="caution">
    <text evidence="1">The sequence shown here is derived from an EMBL/GenBank/DDBJ whole genome shotgun (WGS) entry which is preliminary data.</text>
</comment>